<dbReference type="NCBIfam" id="TIGR00044">
    <property type="entry name" value="YggS family pyridoxal phosphate-dependent enzyme"/>
    <property type="match status" value="1"/>
</dbReference>
<dbReference type="Pfam" id="PF01168">
    <property type="entry name" value="Ala_racemase_N"/>
    <property type="match status" value="1"/>
</dbReference>
<comment type="similarity">
    <text evidence="2 3">Belongs to the pyridoxal phosphate-binding protein YggS/PROSC family.</text>
</comment>
<evidence type="ECO:0000256" key="1">
    <source>
        <dbReference type="ARBA" id="ARBA00022898"/>
    </source>
</evidence>
<evidence type="ECO:0000256" key="3">
    <source>
        <dbReference type="RuleBase" id="RU004514"/>
    </source>
</evidence>
<comment type="function">
    <text evidence="2">Pyridoxal 5'-phosphate (PLP)-binding protein, which is involved in PLP homeostasis.</text>
</comment>
<dbReference type="CDD" id="cd00635">
    <property type="entry name" value="PLPDE_III_YBL036c_like"/>
    <property type="match status" value="1"/>
</dbReference>
<keyword evidence="6" id="KW-1185">Reference proteome</keyword>
<gene>
    <name evidence="5" type="ORF">LWF01_18105</name>
</gene>
<evidence type="ECO:0000259" key="4">
    <source>
        <dbReference type="Pfam" id="PF01168"/>
    </source>
</evidence>
<keyword evidence="1 2" id="KW-0663">Pyridoxal phosphate</keyword>
<dbReference type="PANTHER" id="PTHR10146:SF14">
    <property type="entry name" value="PYRIDOXAL PHOSPHATE HOMEOSTASIS PROTEIN"/>
    <property type="match status" value="1"/>
</dbReference>
<feature type="modified residue" description="N6-(pyridoxal phosphate)lysine" evidence="2">
    <location>
        <position position="40"/>
    </location>
</feature>
<name>A0ABY8QST5_9MICO</name>
<evidence type="ECO:0000313" key="6">
    <source>
        <dbReference type="Proteomes" id="UP001209083"/>
    </source>
</evidence>
<evidence type="ECO:0000313" key="5">
    <source>
        <dbReference type="EMBL" id="WGW11973.1"/>
    </source>
</evidence>
<accession>A0ABY8QST5</accession>
<proteinExistence type="inferred from homology"/>
<dbReference type="Proteomes" id="UP001209083">
    <property type="component" value="Chromosome"/>
</dbReference>
<organism evidence="5 6">
    <name type="scientific">Saxibacter everestensis</name>
    <dbReference type="NCBI Taxonomy" id="2909229"/>
    <lineage>
        <taxon>Bacteria</taxon>
        <taxon>Bacillati</taxon>
        <taxon>Actinomycetota</taxon>
        <taxon>Actinomycetes</taxon>
        <taxon>Micrococcales</taxon>
        <taxon>Brevibacteriaceae</taxon>
        <taxon>Saxibacter</taxon>
    </lineage>
</organism>
<dbReference type="EMBL" id="CP090958">
    <property type="protein sequence ID" value="WGW11973.1"/>
    <property type="molecule type" value="Genomic_DNA"/>
</dbReference>
<dbReference type="SUPFAM" id="SSF51419">
    <property type="entry name" value="PLP-binding barrel"/>
    <property type="match status" value="1"/>
</dbReference>
<protein>
    <recommendedName>
        <fullName evidence="2">Pyridoxal phosphate homeostasis protein</fullName>
        <shortName evidence="2">PLP homeostasis protein</shortName>
    </recommendedName>
</protein>
<dbReference type="PANTHER" id="PTHR10146">
    <property type="entry name" value="PROLINE SYNTHETASE CO-TRANSCRIBED BACTERIAL HOMOLOG PROTEIN"/>
    <property type="match status" value="1"/>
</dbReference>
<feature type="domain" description="Alanine racemase N-terminal" evidence="4">
    <location>
        <begin position="12"/>
        <end position="232"/>
    </location>
</feature>
<dbReference type="InterPro" id="IPR029066">
    <property type="entry name" value="PLP-binding_barrel"/>
</dbReference>
<evidence type="ECO:0000256" key="2">
    <source>
        <dbReference type="HAMAP-Rule" id="MF_02087"/>
    </source>
</evidence>
<dbReference type="HAMAP" id="MF_02087">
    <property type="entry name" value="PLP_homeostasis"/>
    <property type="match status" value="1"/>
</dbReference>
<dbReference type="InterPro" id="IPR011078">
    <property type="entry name" value="PyrdxlP_homeostasis"/>
</dbReference>
<dbReference type="Gene3D" id="3.20.20.10">
    <property type="entry name" value="Alanine racemase"/>
    <property type="match status" value="1"/>
</dbReference>
<dbReference type="RefSeq" id="WP_349638769.1">
    <property type="nucleotide sequence ID" value="NZ_CP090958.1"/>
</dbReference>
<dbReference type="PIRSF" id="PIRSF004848">
    <property type="entry name" value="YBL036c_PLPDEIII"/>
    <property type="match status" value="1"/>
</dbReference>
<sequence length="235" mass="25865">MSADTDLIPARLDKVRRRADAAAERSGRSGSDVRVMLATKTQPAELILTALKHGFTLIGENRVQEVVAKADELSAVPHETHLIGPLQSNKINHALRHVSCIQSIDRLDIAEKIQRRLEAQDAVVDVYVQVNTSREDSKSGIEPAGAVHFVRSLAQFDRLKLKGLMTIGLPSEDHEEIRPSYRNLIAVQESLRGAGFEGVDELSMGMSHDFELAIEEGATMVRVGSSIFGERPKPR</sequence>
<dbReference type="InterPro" id="IPR001608">
    <property type="entry name" value="Ala_racemase_N"/>
</dbReference>
<reference evidence="5 6" key="1">
    <citation type="submission" date="2023-05" db="EMBL/GenBank/DDBJ databases">
        <title>Lithophilousrod everest ZFBP1038 complete genpme.</title>
        <authorList>
            <person name="Tian M."/>
        </authorList>
    </citation>
    <scope>NUCLEOTIDE SEQUENCE [LARGE SCALE GENOMIC DNA]</scope>
    <source>
        <strain evidence="5 6">ZFBP1038</strain>
    </source>
</reference>